<evidence type="ECO:0000313" key="2">
    <source>
        <dbReference type="EMBL" id="KFL60978.1"/>
    </source>
</evidence>
<reference evidence="3" key="1">
    <citation type="journal article" date="2012" name="MBio">
        <title>Comparative genome analysis of Trichophyton rubrum and related dermatophytes reveals candidate genes involved in infection.</title>
        <authorList>
            <person name="Martinez D.A."/>
            <person name="Oliver B.G."/>
            <person name="Graeser Y."/>
            <person name="Goldberg J.M."/>
            <person name="Li W."/>
            <person name="Martinez-Rossi N.M."/>
            <person name="Monod M."/>
            <person name="Shelest E."/>
            <person name="Barton R.C."/>
            <person name="Birch E."/>
            <person name="Brakhage A.A."/>
            <person name="Chen Z."/>
            <person name="Gurr S.J."/>
            <person name="Heiman D."/>
            <person name="Heitman J."/>
            <person name="Kosti I."/>
            <person name="Rossi A."/>
            <person name="Saif S."/>
            <person name="Samalova M."/>
            <person name="Saunders C.W."/>
            <person name="Shea T."/>
            <person name="Summerbell R.C."/>
            <person name="Xu J."/>
            <person name="Young S."/>
            <person name="Zeng Q."/>
            <person name="Birren B.W."/>
            <person name="Cuomo C.A."/>
            <person name="White T.C."/>
        </authorList>
    </citation>
    <scope>NUCLEOTIDE SEQUENCE [LARGE SCALE GENOMIC DNA]</scope>
    <source>
        <strain evidence="3">ATCC MYA-4607 / CBS 118892</strain>
    </source>
</reference>
<keyword evidence="3" id="KW-1185">Reference proteome</keyword>
<proteinExistence type="predicted"/>
<accession>A0A080WRZ8</accession>
<dbReference type="EMBL" id="GG700650">
    <property type="protein sequence ID" value="KFL60978.1"/>
    <property type="molecule type" value="Genomic_DNA"/>
</dbReference>
<dbReference type="InParanoid" id="A0A080WRZ8"/>
<organism evidence="2 3">
    <name type="scientific">Trichophyton rubrum (strain ATCC MYA-4607 / CBS 118892)</name>
    <name type="common">Athlete's foot fungus</name>
    <dbReference type="NCBI Taxonomy" id="559305"/>
    <lineage>
        <taxon>Eukaryota</taxon>
        <taxon>Fungi</taxon>
        <taxon>Dikarya</taxon>
        <taxon>Ascomycota</taxon>
        <taxon>Pezizomycotina</taxon>
        <taxon>Eurotiomycetes</taxon>
        <taxon>Eurotiomycetidae</taxon>
        <taxon>Onygenales</taxon>
        <taxon>Arthrodermataceae</taxon>
        <taxon>Trichophyton</taxon>
    </lineage>
</organism>
<dbReference type="GeneID" id="71777252"/>
<sequence>MFILLFAVSSTGGSKGVYSDIVSRGRYFDKMSLWKVEFGCWSHAANCFVDVDKDIRFVDDFFTNELLNNIFECNNPERAMIFTRIIGDQDHMSFAFLEKVNNVKTACFCSGLWKGGKGKVSDSFAIFGIICDQHLDQKHANKVLGIIWSVDRDAGVSLGEDKVHHFFVENSVSRHDKNVFHWDHDAANGLFLQVQNGTDNGNLIRVQLVASCAEILV</sequence>
<protein>
    <submittedName>
        <fullName evidence="2">Uncharacterized protein</fullName>
    </submittedName>
</protein>
<name>A0A080WRZ8_TRIRC</name>
<dbReference type="HOGENOM" id="CLU_1273063_0_0_1"/>
<feature type="signal peptide" evidence="1">
    <location>
        <begin position="1"/>
        <end position="16"/>
    </location>
</feature>
<gene>
    <name evidence="2" type="ORF">TERG_11908</name>
</gene>
<keyword evidence="1" id="KW-0732">Signal</keyword>
<dbReference type="RefSeq" id="XP_047605751.1">
    <property type="nucleotide sequence ID" value="XM_047750948.1"/>
</dbReference>
<evidence type="ECO:0000256" key="1">
    <source>
        <dbReference type="SAM" id="SignalP"/>
    </source>
</evidence>
<dbReference type="VEuPathDB" id="FungiDB:TERG_11908"/>
<evidence type="ECO:0000313" key="3">
    <source>
        <dbReference type="Proteomes" id="UP000008864"/>
    </source>
</evidence>
<dbReference type="AlphaFoldDB" id="A0A080WRZ8"/>
<dbReference type="Proteomes" id="UP000008864">
    <property type="component" value="Unassembled WGS sequence"/>
</dbReference>
<feature type="chain" id="PRO_5001752407" evidence="1">
    <location>
        <begin position="17"/>
        <end position="217"/>
    </location>
</feature>